<dbReference type="InterPro" id="IPR003593">
    <property type="entry name" value="AAA+_ATPase"/>
</dbReference>
<proteinExistence type="predicted"/>
<dbReference type="Gene3D" id="3.40.50.300">
    <property type="entry name" value="P-loop containing nucleotide triphosphate hydrolases"/>
    <property type="match status" value="1"/>
</dbReference>
<dbReference type="SUPFAM" id="SSF52540">
    <property type="entry name" value="P-loop containing nucleoside triphosphate hydrolases"/>
    <property type="match status" value="1"/>
</dbReference>
<dbReference type="GO" id="GO:0016887">
    <property type="term" value="F:ATP hydrolysis activity"/>
    <property type="evidence" value="ECO:0007669"/>
    <property type="project" value="InterPro"/>
</dbReference>
<dbReference type="InterPro" id="IPR027417">
    <property type="entry name" value="P-loop_NTPase"/>
</dbReference>
<evidence type="ECO:0000313" key="2">
    <source>
        <dbReference type="EMBL" id="PIQ86714.1"/>
    </source>
</evidence>
<accession>A0A2H0LSR9</accession>
<dbReference type="Proteomes" id="UP000230859">
    <property type="component" value="Unassembled WGS sequence"/>
</dbReference>
<protein>
    <submittedName>
        <fullName evidence="2">ATPase</fullName>
    </submittedName>
</protein>
<name>A0A2H0LSR9_9BACT</name>
<dbReference type="AlphaFoldDB" id="A0A2H0LSR9"/>
<dbReference type="Pfam" id="PF13401">
    <property type="entry name" value="AAA_22"/>
    <property type="match status" value="1"/>
</dbReference>
<gene>
    <name evidence="2" type="ORF">COV74_03875</name>
</gene>
<organism evidence="2 3">
    <name type="scientific">Candidatus Abzuiibacterium crystallinum</name>
    <dbReference type="NCBI Taxonomy" id="1974748"/>
    <lineage>
        <taxon>Bacteria</taxon>
        <taxon>Pseudomonadati</taxon>
        <taxon>Candidatus Omnitrophota</taxon>
        <taxon>Candidatus Abzuiibacterium</taxon>
    </lineage>
</organism>
<sequence length="274" mass="30690">MYEEHFQLKETPFNITPDPKYIFFSKKHLEAFSSLLYGIESRKGFIAITGEIGAGKTTLCRVLLEELKGRAKTSIILNPNLSETELLLSIVQDFGIQINGRNKKVCFDALNQFLLHEFHNGFNVVLIIDEAQDLKAKALEQVRLISNLETASEKLLQIVLVGQPELKTTLNSPSLKQLRQRIGVWYHLTTLDRNEVIRYIGHRLSVAGWRGLVKDIFDDSAISTIYGMTEGIPRLINILCDRAMLAAYAKGVKSINGAIIEEANSELQGVMAAS</sequence>
<dbReference type="EMBL" id="PCVY01000037">
    <property type="protein sequence ID" value="PIQ86714.1"/>
    <property type="molecule type" value="Genomic_DNA"/>
</dbReference>
<evidence type="ECO:0000259" key="1">
    <source>
        <dbReference type="SMART" id="SM00382"/>
    </source>
</evidence>
<dbReference type="PANTHER" id="PTHR35894">
    <property type="entry name" value="GENERAL SECRETION PATHWAY PROTEIN A-RELATED"/>
    <property type="match status" value="1"/>
</dbReference>
<feature type="domain" description="AAA+ ATPase" evidence="1">
    <location>
        <begin position="42"/>
        <end position="165"/>
    </location>
</feature>
<dbReference type="InterPro" id="IPR052026">
    <property type="entry name" value="ExeA_AAA_ATPase_DNA-bind"/>
</dbReference>
<dbReference type="SMART" id="SM00382">
    <property type="entry name" value="AAA"/>
    <property type="match status" value="1"/>
</dbReference>
<reference evidence="2 3" key="1">
    <citation type="submission" date="2017-09" db="EMBL/GenBank/DDBJ databases">
        <title>Depth-based differentiation of microbial function through sediment-hosted aquifers and enrichment of novel symbionts in the deep terrestrial subsurface.</title>
        <authorList>
            <person name="Probst A.J."/>
            <person name="Ladd B."/>
            <person name="Jarett J.K."/>
            <person name="Geller-Mcgrath D.E."/>
            <person name="Sieber C.M."/>
            <person name="Emerson J.B."/>
            <person name="Anantharaman K."/>
            <person name="Thomas B.C."/>
            <person name="Malmstrom R."/>
            <person name="Stieglmeier M."/>
            <person name="Klingl A."/>
            <person name="Woyke T."/>
            <person name="Ryan C.M."/>
            <person name="Banfield J.F."/>
        </authorList>
    </citation>
    <scope>NUCLEOTIDE SEQUENCE [LARGE SCALE GENOMIC DNA]</scope>
    <source>
        <strain evidence="2">CG11_big_fil_rev_8_21_14_0_20_45_26</strain>
    </source>
</reference>
<evidence type="ECO:0000313" key="3">
    <source>
        <dbReference type="Proteomes" id="UP000230859"/>
    </source>
</evidence>
<dbReference type="InterPro" id="IPR049945">
    <property type="entry name" value="AAA_22"/>
</dbReference>
<dbReference type="PANTHER" id="PTHR35894:SF1">
    <property type="entry name" value="PHOSPHORIBULOKINASE _ URIDINE KINASE FAMILY"/>
    <property type="match status" value="1"/>
</dbReference>
<comment type="caution">
    <text evidence="2">The sequence shown here is derived from an EMBL/GenBank/DDBJ whole genome shotgun (WGS) entry which is preliminary data.</text>
</comment>